<dbReference type="RefSeq" id="WP_190107539.1">
    <property type="nucleotide sequence ID" value="NZ_BMVB01000001.1"/>
</dbReference>
<evidence type="ECO:0000256" key="1">
    <source>
        <dbReference type="ARBA" id="ARBA00022527"/>
    </source>
</evidence>
<keyword evidence="1" id="KW-0418">Kinase</keyword>
<protein>
    <recommendedName>
        <fullName evidence="2">Histidine kinase/HSP90-like ATPase domain-containing protein</fullName>
    </recommendedName>
</protein>
<name>A0A918WE52_STRCJ</name>
<dbReference type="PANTHER" id="PTHR35526">
    <property type="entry name" value="ANTI-SIGMA-F FACTOR RSBW-RELATED"/>
    <property type="match status" value="1"/>
</dbReference>
<reference evidence="3" key="1">
    <citation type="journal article" date="2014" name="Int. J. Syst. Evol. Microbiol.">
        <title>Complete genome sequence of Corynebacterium casei LMG S-19264T (=DSM 44701T), isolated from a smear-ripened cheese.</title>
        <authorList>
            <consortium name="US DOE Joint Genome Institute (JGI-PGF)"/>
            <person name="Walter F."/>
            <person name="Albersmeier A."/>
            <person name="Kalinowski J."/>
            <person name="Ruckert C."/>
        </authorList>
    </citation>
    <scope>NUCLEOTIDE SEQUENCE</scope>
    <source>
        <strain evidence="3">JCM 4633</strain>
    </source>
</reference>
<evidence type="ECO:0000259" key="2">
    <source>
        <dbReference type="Pfam" id="PF13581"/>
    </source>
</evidence>
<dbReference type="EMBL" id="BMVB01000001">
    <property type="protein sequence ID" value="GHC32359.1"/>
    <property type="molecule type" value="Genomic_DNA"/>
</dbReference>
<proteinExistence type="predicted"/>
<sequence length="197" mass="20472">MPSFRDTLSSPYTAYTADAVTSACEPVAAWTTHPQRLLGQGGPGAPSCMHSPPAARALRPALPGPPPAGTLSLPAAPPSVAAARRFSERLLAEWGLQELAGDVTLLLSELVTNAIVHVPEGSGDVRLVLSRTPDHLVAQVTDAGGRLPLCAEARSDSENGRGMWLVEQIAAQWGHHASGAGKTVWFTLPLPGALPGE</sequence>
<gene>
    <name evidence="3" type="ORF">GCM10010507_00730</name>
</gene>
<dbReference type="InterPro" id="IPR050267">
    <property type="entry name" value="Anti-sigma-factor_SerPK"/>
</dbReference>
<dbReference type="InterPro" id="IPR036890">
    <property type="entry name" value="HATPase_C_sf"/>
</dbReference>
<dbReference type="AlphaFoldDB" id="A0A918WE52"/>
<evidence type="ECO:0000313" key="4">
    <source>
        <dbReference type="Proteomes" id="UP000646244"/>
    </source>
</evidence>
<dbReference type="CDD" id="cd16936">
    <property type="entry name" value="HATPase_RsbW-like"/>
    <property type="match status" value="1"/>
</dbReference>
<keyword evidence="1" id="KW-0808">Transferase</keyword>
<dbReference type="GO" id="GO:0004674">
    <property type="term" value="F:protein serine/threonine kinase activity"/>
    <property type="evidence" value="ECO:0007669"/>
    <property type="project" value="UniProtKB-KW"/>
</dbReference>
<dbReference type="PANTHER" id="PTHR35526:SF3">
    <property type="entry name" value="ANTI-SIGMA-F FACTOR RSBW"/>
    <property type="match status" value="1"/>
</dbReference>
<dbReference type="InterPro" id="IPR003594">
    <property type="entry name" value="HATPase_dom"/>
</dbReference>
<dbReference type="Pfam" id="PF13581">
    <property type="entry name" value="HATPase_c_2"/>
    <property type="match status" value="1"/>
</dbReference>
<feature type="domain" description="Histidine kinase/HSP90-like ATPase" evidence="2">
    <location>
        <begin position="73"/>
        <end position="187"/>
    </location>
</feature>
<keyword evidence="1" id="KW-0723">Serine/threonine-protein kinase</keyword>
<evidence type="ECO:0000313" key="3">
    <source>
        <dbReference type="EMBL" id="GHC32359.1"/>
    </source>
</evidence>
<dbReference type="SUPFAM" id="SSF55874">
    <property type="entry name" value="ATPase domain of HSP90 chaperone/DNA topoisomerase II/histidine kinase"/>
    <property type="match status" value="1"/>
</dbReference>
<dbReference type="Proteomes" id="UP000646244">
    <property type="component" value="Unassembled WGS sequence"/>
</dbReference>
<comment type="caution">
    <text evidence="3">The sequence shown here is derived from an EMBL/GenBank/DDBJ whole genome shotgun (WGS) entry which is preliminary data.</text>
</comment>
<accession>A0A918WE52</accession>
<organism evidence="3 4">
    <name type="scientific">Streptomyces cinnamoneus</name>
    <name type="common">Streptoverticillium cinnamoneum</name>
    <dbReference type="NCBI Taxonomy" id="53446"/>
    <lineage>
        <taxon>Bacteria</taxon>
        <taxon>Bacillati</taxon>
        <taxon>Actinomycetota</taxon>
        <taxon>Actinomycetes</taxon>
        <taxon>Kitasatosporales</taxon>
        <taxon>Streptomycetaceae</taxon>
        <taxon>Streptomyces</taxon>
        <taxon>Streptomyces cinnamoneus group</taxon>
    </lineage>
</organism>
<dbReference type="Gene3D" id="3.30.565.10">
    <property type="entry name" value="Histidine kinase-like ATPase, C-terminal domain"/>
    <property type="match status" value="1"/>
</dbReference>
<reference evidence="3" key="2">
    <citation type="submission" date="2020-09" db="EMBL/GenBank/DDBJ databases">
        <authorList>
            <person name="Sun Q."/>
            <person name="Ohkuma M."/>
        </authorList>
    </citation>
    <scope>NUCLEOTIDE SEQUENCE</scope>
    <source>
        <strain evidence="3">JCM 4633</strain>
    </source>
</reference>